<protein>
    <submittedName>
        <fullName evidence="2">Uncharacterized protein</fullName>
    </submittedName>
</protein>
<feature type="region of interest" description="Disordered" evidence="1">
    <location>
        <begin position="1"/>
        <end position="54"/>
    </location>
</feature>
<evidence type="ECO:0000313" key="3">
    <source>
        <dbReference type="Proteomes" id="UP000199482"/>
    </source>
</evidence>
<gene>
    <name evidence="2" type="ORF">SAMN04489721_0403</name>
</gene>
<organism evidence="2 3">
    <name type="scientific">Agromyces flavus</name>
    <dbReference type="NCBI Taxonomy" id="589382"/>
    <lineage>
        <taxon>Bacteria</taxon>
        <taxon>Bacillati</taxon>
        <taxon>Actinomycetota</taxon>
        <taxon>Actinomycetes</taxon>
        <taxon>Micrococcales</taxon>
        <taxon>Microbacteriaceae</taxon>
        <taxon>Agromyces</taxon>
    </lineage>
</organism>
<accession>A0A1H1MF07</accession>
<reference evidence="3" key="1">
    <citation type="submission" date="2016-10" db="EMBL/GenBank/DDBJ databases">
        <authorList>
            <person name="Varghese N."/>
            <person name="Submissions S."/>
        </authorList>
    </citation>
    <scope>NUCLEOTIDE SEQUENCE [LARGE SCALE GENOMIC DNA]</scope>
    <source>
        <strain evidence="3">CPCC 202695</strain>
    </source>
</reference>
<evidence type="ECO:0000256" key="1">
    <source>
        <dbReference type="SAM" id="MobiDB-lite"/>
    </source>
</evidence>
<feature type="compositionally biased region" description="Basic and acidic residues" evidence="1">
    <location>
        <begin position="10"/>
        <end position="54"/>
    </location>
</feature>
<proteinExistence type="predicted"/>
<dbReference type="Proteomes" id="UP000199482">
    <property type="component" value="Chromosome I"/>
</dbReference>
<dbReference type="AlphaFoldDB" id="A0A1H1MF07"/>
<evidence type="ECO:0000313" key="2">
    <source>
        <dbReference type="EMBL" id="SDR85296.1"/>
    </source>
</evidence>
<dbReference type="EMBL" id="LT629755">
    <property type="protein sequence ID" value="SDR85296.1"/>
    <property type="molecule type" value="Genomic_DNA"/>
</dbReference>
<name>A0A1H1MF07_9MICO</name>
<sequence length="54" mass="6021">MSDPQSDDPTTDREMDAALEEAERKARAEEDADPEERVAVRDDDTGGITEERAQ</sequence>
<dbReference type="STRING" id="589382.SAMN04489721_0403"/>